<name>A0ABM9P564_9FLAO</name>
<dbReference type="InterPro" id="IPR014710">
    <property type="entry name" value="RmlC-like_jellyroll"/>
</dbReference>
<keyword evidence="5" id="KW-0560">Oxidoreductase</keyword>
<gene>
    <name evidence="5" type="primary">yhhW</name>
    <name evidence="5" type="ORF">T190607A01A_50154</name>
</gene>
<dbReference type="EC" id="1.13.11.24" evidence="5"/>
<dbReference type="RefSeq" id="WP_348713557.1">
    <property type="nucleotide sequence ID" value="NZ_CAXIXY010000007.1"/>
</dbReference>
<feature type="domain" description="Pirin N-terminal" evidence="3">
    <location>
        <begin position="11"/>
        <end position="121"/>
    </location>
</feature>
<dbReference type="GO" id="GO:0008127">
    <property type="term" value="F:quercetin 2,3-dioxygenase activity"/>
    <property type="evidence" value="ECO:0007669"/>
    <property type="project" value="UniProtKB-EC"/>
</dbReference>
<sequence length="239" mass="27057">MKLEKFSADTRGFANHGWLQANHSFSFANFYNPERMQFGALRVLNDDLIAPSMGFSTHPHQNMEIITIPLSGVLKHKDSMSNEWLYVKPNEVQVMSAGKGIYHSEMNGSSEDYLSLFQIWIIPNQDGVNPRYNQQSFDPQDRKNKLQVLVSSLDDTNENGLKIHQDAKLSRVDLDEGSTFQYNLKSQNHGVYVMNISGDVAVDNQELAHRDALGVSDTDEFSIQANSKSELLFIEIPMN</sequence>
<dbReference type="Gene3D" id="2.60.120.10">
    <property type="entry name" value="Jelly Rolls"/>
    <property type="match status" value="2"/>
</dbReference>
<dbReference type="InterPro" id="IPR012093">
    <property type="entry name" value="Pirin"/>
</dbReference>
<dbReference type="Proteomes" id="UP001497416">
    <property type="component" value="Unassembled WGS sequence"/>
</dbReference>
<keyword evidence="6" id="KW-1185">Reference proteome</keyword>
<dbReference type="EMBL" id="CAXIXY010000007">
    <property type="protein sequence ID" value="CAL2093187.1"/>
    <property type="molecule type" value="Genomic_DNA"/>
</dbReference>
<evidence type="ECO:0000259" key="4">
    <source>
        <dbReference type="Pfam" id="PF17954"/>
    </source>
</evidence>
<dbReference type="Pfam" id="PF17954">
    <property type="entry name" value="Pirin_C_2"/>
    <property type="match status" value="1"/>
</dbReference>
<dbReference type="InterPro" id="IPR011051">
    <property type="entry name" value="RmlC_Cupin_sf"/>
</dbReference>
<organism evidence="5 6">
    <name type="scientific">Tenacibaculum platacis</name>
    <dbReference type="NCBI Taxonomy" id="3137852"/>
    <lineage>
        <taxon>Bacteria</taxon>
        <taxon>Pseudomonadati</taxon>
        <taxon>Bacteroidota</taxon>
        <taxon>Flavobacteriia</taxon>
        <taxon>Flavobacteriales</taxon>
        <taxon>Flavobacteriaceae</taxon>
        <taxon>Tenacibaculum</taxon>
    </lineage>
</organism>
<dbReference type="InterPro" id="IPR041602">
    <property type="entry name" value="Quercetinase_C"/>
</dbReference>
<evidence type="ECO:0000313" key="5">
    <source>
        <dbReference type="EMBL" id="CAL2093187.1"/>
    </source>
</evidence>
<dbReference type="SUPFAM" id="SSF51182">
    <property type="entry name" value="RmlC-like cupins"/>
    <property type="match status" value="1"/>
</dbReference>
<accession>A0ABM9P564</accession>
<dbReference type="PANTHER" id="PTHR43212">
    <property type="entry name" value="QUERCETIN 2,3-DIOXYGENASE"/>
    <property type="match status" value="1"/>
</dbReference>
<dbReference type="InterPro" id="IPR003829">
    <property type="entry name" value="Pirin_N_dom"/>
</dbReference>
<evidence type="ECO:0000313" key="6">
    <source>
        <dbReference type="Proteomes" id="UP001497416"/>
    </source>
</evidence>
<reference evidence="5 6" key="1">
    <citation type="submission" date="2024-05" db="EMBL/GenBank/DDBJ databases">
        <authorList>
            <person name="Duchaud E."/>
        </authorList>
    </citation>
    <scope>NUCLEOTIDE SEQUENCE [LARGE SCALE GENOMIC DNA]</scope>
    <source>
        <strain evidence="5">Ena-SAMPLE-TAB-13-05-2024-13:56:06:370-140302</strain>
    </source>
</reference>
<dbReference type="CDD" id="cd02910">
    <property type="entry name" value="cupin_Yhhw_N"/>
    <property type="match status" value="1"/>
</dbReference>
<comment type="similarity">
    <text evidence="1 2">Belongs to the pirin family.</text>
</comment>
<dbReference type="PIRSF" id="PIRSF006232">
    <property type="entry name" value="Pirin"/>
    <property type="match status" value="1"/>
</dbReference>
<dbReference type="Pfam" id="PF02678">
    <property type="entry name" value="Pirin"/>
    <property type="match status" value="1"/>
</dbReference>
<dbReference type="PANTHER" id="PTHR43212:SF3">
    <property type="entry name" value="QUERCETIN 2,3-DIOXYGENASE"/>
    <property type="match status" value="1"/>
</dbReference>
<evidence type="ECO:0000256" key="1">
    <source>
        <dbReference type="ARBA" id="ARBA00008416"/>
    </source>
</evidence>
<evidence type="ECO:0000256" key="2">
    <source>
        <dbReference type="RuleBase" id="RU003457"/>
    </source>
</evidence>
<comment type="caution">
    <text evidence="5">The sequence shown here is derived from an EMBL/GenBank/DDBJ whole genome shotgun (WGS) entry which is preliminary data.</text>
</comment>
<feature type="domain" description="Quercetin 2,3-dioxygenase C-terminal cupin" evidence="4">
    <location>
        <begin position="150"/>
        <end position="236"/>
    </location>
</feature>
<protein>
    <submittedName>
        <fullName evidence="5">Quercetin 2,3-dioxygenase</fullName>
        <ecNumber evidence="5">1.13.11.24</ecNumber>
    </submittedName>
</protein>
<proteinExistence type="inferred from homology"/>
<evidence type="ECO:0000259" key="3">
    <source>
        <dbReference type="Pfam" id="PF02678"/>
    </source>
</evidence>